<keyword evidence="8" id="KW-1185">Reference proteome</keyword>
<evidence type="ECO:0000256" key="6">
    <source>
        <dbReference type="SAM" id="Phobius"/>
    </source>
</evidence>
<evidence type="ECO:0000256" key="4">
    <source>
        <dbReference type="ARBA" id="ARBA00022989"/>
    </source>
</evidence>
<dbReference type="PANTHER" id="PTHR30028:SF0">
    <property type="entry name" value="PROTEIN ALUMINUM SENSITIVE 3"/>
    <property type="match status" value="1"/>
</dbReference>
<dbReference type="Proteomes" id="UP000662200">
    <property type="component" value="Unassembled WGS sequence"/>
</dbReference>
<feature type="transmembrane region" description="Helical" evidence="6">
    <location>
        <begin position="215"/>
        <end position="240"/>
    </location>
</feature>
<name>A0A8J3BI36_9ACTN</name>
<dbReference type="GO" id="GO:0005886">
    <property type="term" value="C:plasma membrane"/>
    <property type="evidence" value="ECO:0007669"/>
    <property type="project" value="TreeGrafter"/>
</dbReference>
<feature type="transmembrane region" description="Helical" evidence="6">
    <location>
        <begin position="121"/>
        <end position="141"/>
    </location>
</feature>
<feature type="transmembrane region" description="Helical" evidence="6">
    <location>
        <begin position="12"/>
        <end position="29"/>
    </location>
</feature>
<comment type="caution">
    <text evidence="7">The sequence shown here is derived from an EMBL/GenBank/DDBJ whole genome shotgun (WGS) entry which is preliminary data.</text>
</comment>
<keyword evidence="3 6" id="KW-0812">Transmembrane</keyword>
<reference evidence="7" key="2">
    <citation type="submission" date="2020-09" db="EMBL/GenBank/DDBJ databases">
        <authorList>
            <person name="Sun Q."/>
            <person name="Ohkuma M."/>
        </authorList>
    </citation>
    <scope>NUCLEOTIDE SEQUENCE</scope>
    <source>
        <strain evidence="7">JCM 3091</strain>
    </source>
</reference>
<evidence type="ECO:0000256" key="1">
    <source>
        <dbReference type="ARBA" id="ARBA00004141"/>
    </source>
</evidence>
<dbReference type="AlphaFoldDB" id="A0A8J3BI36"/>
<keyword evidence="4 6" id="KW-1133">Transmembrane helix</keyword>
<reference evidence="7" key="1">
    <citation type="journal article" date="2014" name="Int. J. Syst. Evol. Microbiol.">
        <title>Complete genome sequence of Corynebacterium casei LMG S-19264T (=DSM 44701T), isolated from a smear-ripened cheese.</title>
        <authorList>
            <consortium name="US DOE Joint Genome Institute (JGI-PGF)"/>
            <person name="Walter F."/>
            <person name="Albersmeier A."/>
            <person name="Kalinowski J."/>
            <person name="Ruckert C."/>
        </authorList>
    </citation>
    <scope>NUCLEOTIDE SEQUENCE</scope>
    <source>
        <strain evidence="7">JCM 3091</strain>
    </source>
</reference>
<accession>A0A8J3BI36</accession>
<organism evidence="7 8">
    <name type="scientific">Pilimelia terevasa</name>
    <dbReference type="NCBI Taxonomy" id="53372"/>
    <lineage>
        <taxon>Bacteria</taxon>
        <taxon>Bacillati</taxon>
        <taxon>Actinomycetota</taxon>
        <taxon>Actinomycetes</taxon>
        <taxon>Micromonosporales</taxon>
        <taxon>Micromonosporaceae</taxon>
        <taxon>Pilimelia</taxon>
    </lineage>
</organism>
<feature type="transmembrane region" description="Helical" evidence="6">
    <location>
        <begin position="191"/>
        <end position="209"/>
    </location>
</feature>
<protein>
    <submittedName>
        <fullName evidence="7">ABC transporter permease</fullName>
    </submittedName>
</protein>
<dbReference type="RefSeq" id="WP_229789252.1">
    <property type="nucleotide sequence ID" value="NZ_BMQC01000001.1"/>
</dbReference>
<sequence>MDGATIRPDLGYAVVLAALAVATAVLARATRLGVGRQILTASARAVAQLAVVSVVIVAVLRSAGYTALFVAAMLAIAAATSARRVGEGRPAWWVAVPLAVGTAPVLGVLLATGVVPRAPVAVVPVAGILIGGAMTSTSLAGRRALDALEDRFGEYEAALALGLTSRHAALEVCRARAAEALLPGLDQTRTVGLVTLPGAFVGVLLGGASPVEAGAAQLLVLVGLLAVQTVAVAATVELVARRRIPWRRG</sequence>
<comment type="similarity">
    <text evidence="2">Belongs to the UPF0014 family.</text>
</comment>
<dbReference type="Pfam" id="PF03649">
    <property type="entry name" value="UPF0014"/>
    <property type="match status" value="1"/>
</dbReference>
<dbReference type="InterPro" id="IPR005226">
    <property type="entry name" value="UPF0014_fam"/>
</dbReference>
<evidence type="ECO:0000313" key="7">
    <source>
        <dbReference type="EMBL" id="GGK12732.1"/>
    </source>
</evidence>
<proteinExistence type="inferred from homology"/>
<evidence type="ECO:0000256" key="5">
    <source>
        <dbReference type="ARBA" id="ARBA00023136"/>
    </source>
</evidence>
<evidence type="ECO:0000256" key="2">
    <source>
        <dbReference type="ARBA" id="ARBA00005268"/>
    </source>
</evidence>
<keyword evidence="5 6" id="KW-0472">Membrane</keyword>
<comment type="subcellular location">
    <subcellularLocation>
        <location evidence="1">Membrane</location>
        <topology evidence="1">Multi-pass membrane protein</topology>
    </subcellularLocation>
</comment>
<evidence type="ECO:0000313" key="8">
    <source>
        <dbReference type="Proteomes" id="UP000662200"/>
    </source>
</evidence>
<dbReference type="PANTHER" id="PTHR30028">
    <property type="entry name" value="UPF0014 INNER MEMBRANE PROTEIN YBBM-RELATED"/>
    <property type="match status" value="1"/>
</dbReference>
<gene>
    <name evidence="7" type="ORF">GCM10010124_01560</name>
</gene>
<feature type="transmembrane region" description="Helical" evidence="6">
    <location>
        <begin position="94"/>
        <end position="115"/>
    </location>
</feature>
<evidence type="ECO:0000256" key="3">
    <source>
        <dbReference type="ARBA" id="ARBA00022692"/>
    </source>
</evidence>
<dbReference type="EMBL" id="BMQC01000001">
    <property type="protein sequence ID" value="GGK12732.1"/>
    <property type="molecule type" value="Genomic_DNA"/>
</dbReference>